<dbReference type="InterPro" id="IPR001694">
    <property type="entry name" value="NADH_UbQ_OxRdtase_su1/FPO"/>
</dbReference>
<accession>E6PF61</accession>
<keyword evidence="4 5" id="KW-0472">Membrane</keyword>
<organism evidence="6">
    <name type="scientific">mine drainage metagenome</name>
    <dbReference type="NCBI Taxonomy" id="410659"/>
    <lineage>
        <taxon>unclassified sequences</taxon>
        <taxon>metagenomes</taxon>
        <taxon>ecological metagenomes</taxon>
    </lineage>
</organism>
<gene>
    <name evidence="6" type="ORF">CARN1_0272</name>
</gene>
<proteinExistence type="predicted"/>
<feature type="transmembrane region" description="Helical" evidence="5">
    <location>
        <begin position="127"/>
        <end position="144"/>
    </location>
</feature>
<sequence length="275" mass="28783">MTLLQVLALLVMAPLVQGVLASMRARLSGRPGPPFVQPYRDLAKFLRKAPRAGRAGSSLGFAAAGFALGTSVTILILLPHILGDSVRTTVLDVVALVFLFALGRAAMVLAALDSNSAFSAMAVGREIAFAAIVEAPFLLALLAARSTPSSALLAGSALFIILLFESARVPVDNQETHYELTMIHEGMLLEYAGPVFAAWQYSAQLRQVAMLVLVAFVLAGSGLPMALCLVAAVAAIPFVEAFQAKMRLFDVPQLATAATLLAVAALGIDIIGGLR</sequence>
<dbReference type="PANTHER" id="PTHR43359:SF1">
    <property type="entry name" value="FORMATE HYDROGENLYASE SUBUNIT 4-RELATED"/>
    <property type="match status" value="1"/>
</dbReference>
<dbReference type="AlphaFoldDB" id="E6PF61"/>
<evidence type="ECO:0000256" key="5">
    <source>
        <dbReference type="SAM" id="Phobius"/>
    </source>
</evidence>
<keyword evidence="2 5" id="KW-0812">Transmembrane</keyword>
<evidence type="ECO:0000256" key="2">
    <source>
        <dbReference type="ARBA" id="ARBA00022692"/>
    </source>
</evidence>
<reference evidence="6" key="1">
    <citation type="submission" date="2009-10" db="EMBL/GenBank/DDBJ databases">
        <title>Diversity of trophic interactions inside an arsenic-rich microbial ecosystem.</title>
        <authorList>
            <person name="Bertin P.N."/>
            <person name="Heinrich-Salmeron A."/>
            <person name="Pelletier E."/>
            <person name="Goulhen-Chollet F."/>
            <person name="Arsene-Ploetze F."/>
            <person name="Gallien S."/>
            <person name="Calteau A."/>
            <person name="Vallenet D."/>
            <person name="Casiot C."/>
            <person name="Chane-Woon-Ming B."/>
            <person name="Giloteaux L."/>
            <person name="Barakat M."/>
            <person name="Bonnefoy V."/>
            <person name="Bruneel O."/>
            <person name="Chandler M."/>
            <person name="Cleiss J."/>
            <person name="Duran R."/>
            <person name="Elbaz-Poulichet F."/>
            <person name="Fonknechten N."/>
            <person name="Lauga B."/>
            <person name="Mornico D."/>
            <person name="Ortet P."/>
            <person name="Schaeffer C."/>
            <person name="Siguier P."/>
            <person name="Alexander Thil Smith A."/>
            <person name="Van Dorsselaer A."/>
            <person name="Weissenbach J."/>
            <person name="Medigue C."/>
            <person name="Le Paslier D."/>
        </authorList>
    </citation>
    <scope>NUCLEOTIDE SEQUENCE</scope>
</reference>
<dbReference type="PANTHER" id="PTHR43359">
    <property type="entry name" value="FORMATE HYDROGENLYASE SUBUNIT 4"/>
    <property type="match status" value="1"/>
</dbReference>
<comment type="caution">
    <text evidence="6">The sequence shown here is derived from an EMBL/GenBank/DDBJ whole genome shotgun (WGS) entry which is preliminary data.</text>
</comment>
<feature type="transmembrane region" description="Helical" evidence="5">
    <location>
        <begin position="251"/>
        <end position="274"/>
    </location>
</feature>
<name>E6PF61_9ZZZZ</name>
<dbReference type="GO" id="GO:0005886">
    <property type="term" value="C:plasma membrane"/>
    <property type="evidence" value="ECO:0007669"/>
    <property type="project" value="TreeGrafter"/>
</dbReference>
<dbReference type="EMBL" id="CABL01000005">
    <property type="protein sequence ID" value="CBH75097.1"/>
    <property type="molecule type" value="Genomic_DNA"/>
</dbReference>
<evidence type="ECO:0000256" key="1">
    <source>
        <dbReference type="ARBA" id="ARBA00004141"/>
    </source>
</evidence>
<dbReference type="Pfam" id="PF00146">
    <property type="entry name" value="NADHdh"/>
    <property type="match status" value="1"/>
</dbReference>
<feature type="transmembrane region" description="Helical" evidence="5">
    <location>
        <begin position="211"/>
        <end position="239"/>
    </location>
</feature>
<comment type="subcellular location">
    <subcellularLocation>
        <location evidence="1">Membrane</location>
        <topology evidence="1">Multi-pass membrane protein</topology>
    </subcellularLocation>
</comment>
<keyword evidence="3 5" id="KW-1133">Transmembrane helix</keyword>
<feature type="transmembrane region" description="Helical" evidence="5">
    <location>
        <begin position="59"/>
        <end position="78"/>
    </location>
</feature>
<evidence type="ECO:0000313" key="6">
    <source>
        <dbReference type="EMBL" id="CBH75097.1"/>
    </source>
</evidence>
<evidence type="ECO:0000256" key="4">
    <source>
        <dbReference type="ARBA" id="ARBA00023136"/>
    </source>
</evidence>
<evidence type="ECO:0000256" key="3">
    <source>
        <dbReference type="ARBA" id="ARBA00022989"/>
    </source>
</evidence>
<dbReference type="InterPro" id="IPR052561">
    <property type="entry name" value="ComplexI_Subunit1"/>
</dbReference>
<keyword evidence="6" id="KW-0830">Ubiquinone</keyword>
<feature type="transmembrane region" description="Helical" evidence="5">
    <location>
        <begin position="151"/>
        <end position="169"/>
    </location>
</feature>
<feature type="transmembrane region" description="Helical" evidence="5">
    <location>
        <begin position="90"/>
        <end position="112"/>
    </location>
</feature>
<feature type="transmembrane region" description="Helical" evidence="5">
    <location>
        <begin position="181"/>
        <end position="199"/>
    </location>
</feature>
<protein>
    <submittedName>
        <fullName evidence="6">Putative NADH:ubiquinone oxidoreductase subunit 1 (Chain H)</fullName>
    </submittedName>
</protein>